<organism evidence="2 3">
    <name type="scientific">Paenibacillus septentrionalis</name>
    <dbReference type="NCBI Taxonomy" id="429342"/>
    <lineage>
        <taxon>Bacteria</taxon>
        <taxon>Bacillati</taxon>
        <taxon>Bacillota</taxon>
        <taxon>Bacilli</taxon>
        <taxon>Bacillales</taxon>
        <taxon>Paenibacillaceae</taxon>
        <taxon>Paenibacillus</taxon>
    </lineage>
</organism>
<evidence type="ECO:0000313" key="2">
    <source>
        <dbReference type="EMBL" id="MFC6333036.1"/>
    </source>
</evidence>
<keyword evidence="2" id="KW-0489">Methyltransferase</keyword>
<gene>
    <name evidence="2" type="ORF">ACFP56_10410</name>
</gene>
<reference evidence="3" key="1">
    <citation type="journal article" date="2019" name="Int. J. Syst. Evol. Microbiol.">
        <title>The Global Catalogue of Microorganisms (GCM) 10K type strain sequencing project: providing services to taxonomists for standard genome sequencing and annotation.</title>
        <authorList>
            <consortium name="The Broad Institute Genomics Platform"/>
            <consortium name="The Broad Institute Genome Sequencing Center for Infectious Disease"/>
            <person name="Wu L."/>
            <person name="Ma J."/>
        </authorList>
    </citation>
    <scope>NUCLEOTIDE SEQUENCE [LARGE SCALE GENOMIC DNA]</scope>
    <source>
        <strain evidence="3">PCU 280</strain>
    </source>
</reference>
<comment type="caution">
    <text evidence="2">The sequence shown here is derived from an EMBL/GenBank/DDBJ whole genome shotgun (WGS) entry which is preliminary data.</text>
</comment>
<dbReference type="InterPro" id="IPR013216">
    <property type="entry name" value="Methyltransf_11"/>
</dbReference>
<proteinExistence type="predicted"/>
<dbReference type="SUPFAM" id="SSF53335">
    <property type="entry name" value="S-adenosyl-L-methionine-dependent methyltransferases"/>
    <property type="match status" value="1"/>
</dbReference>
<keyword evidence="2" id="KW-0808">Transferase</keyword>
<dbReference type="PANTHER" id="PTHR45036:SF1">
    <property type="entry name" value="METHYLTRANSFERASE LIKE 7A"/>
    <property type="match status" value="1"/>
</dbReference>
<name>A0ABW1V495_9BACL</name>
<protein>
    <submittedName>
        <fullName evidence="2">Class I SAM-dependent methyltransferase</fullName>
        <ecNumber evidence="2">2.1.1.-</ecNumber>
    </submittedName>
</protein>
<dbReference type="Proteomes" id="UP001596233">
    <property type="component" value="Unassembled WGS sequence"/>
</dbReference>
<dbReference type="PANTHER" id="PTHR45036">
    <property type="entry name" value="METHYLTRANSFERASE LIKE 7B"/>
    <property type="match status" value="1"/>
</dbReference>
<dbReference type="InterPro" id="IPR052356">
    <property type="entry name" value="Thiol_S-MT"/>
</dbReference>
<evidence type="ECO:0000313" key="3">
    <source>
        <dbReference type="Proteomes" id="UP001596233"/>
    </source>
</evidence>
<feature type="domain" description="Methyltransferase type 11" evidence="1">
    <location>
        <begin position="42"/>
        <end position="135"/>
    </location>
</feature>
<dbReference type="Gene3D" id="3.40.50.150">
    <property type="entry name" value="Vaccinia Virus protein VP39"/>
    <property type="match status" value="1"/>
</dbReference>
<dbReference type="Pfam" id="PF08241">
    <property type="entry name" value="Methyltransf_11"/>
    <property type="match status" value="1"/>
</dbReference>
<dbReference type="InterPro" id="IPR029063">
    <property type="entry name" value="SAM-dependent_MTases_sf"/>
</dbReference>
<dbReference type="CDD" id="cd02440">
    <property type="entry name" value="AdoMet_MTases"/>
    <property type="match status" value="1"/>
</dbReference>
<dbReference type="GO" id="GO:0032259">
    <property type="term" value="P:methylation"/>
    <property type="evidence" value="ECO:0007669"/>
    <property type="project" value="UniProtKB-KW"/>
</dbReference>
<dbReference type="RefSeq" id="WP_379234076.1">
    <property type="nucleotide sequence ID" value="NZ_JBHSTE010000003.1"/>
</dbReference>
<keyword evidence="3" id="KW-1185">Reference proteome</keyword>
<dbReference type="GO" id="GO:0008168">
    <property type="term" value="F:methyltransferase activity"/>
    <property type="evidence" value="ECO:0007669"/>
    <property type="project" value="UniProtKB-KW"/>
</dbReference>
<sequence>MADHNRIRLFDRQAQSYEKRRKNLQLASERRRLLRHATGKVLEVSVGAGNNFPFYPSDVHVTAVDFSSKMIEKAAEAAEEYSLSCELVISDVESLDFSENSFDTVVSTLSLCAYENPNQVLSNLQLWVKPGGKILLLEHGISSNPIYAWFQHRLDRLSVKFVGCHQDRDILKMVQEAGIIIEHMERMMLHSVVLIQGTVRK</sequence>
<dbReference type="EMBL" id="JBHSTE010000003">
    <property type="protein sequence ID" value="MFC6333036.1"/>
    <property type="molecule type" value="Genomic_DNA"/>
</dbReference>
<accession>A0ABW1V495</accession>
<evidence type="ECO:0000259" key="1">
    <source>
        <dbReference type="Pfam" id="PF08241"/>
    </source>
</evidence>
<dbReference type="EC" id="2.1.1.-" evidence="2"/>